<feature type="transmembrane region" description="Helical" evidence="1">
    <location>
        <begin position="20"/>
        <end position="37"/>
    </location>
</feature>
<proteinExistence type="predicted"/>
<organism evidence="2">
    <name type="scientific">Siphoviridae sp. ctOOe6</name>
    <dbReference type="NCBI Taxonomy" id="2826309"/>
    <lineage>
        <taxon>Viruses</taxon>
        <taxon>Duplodnaviria</taxon>
        <taxon>Heunggongvirae</taxon>
        <taxon>Uroviricota</taxon>
        <taxon>Caudoviricetes</taxon>
    </lineage>
</organism>
<sequence>MQKFGENGNEFWWNDDDQDAKSIAAGFLLIVGCILYLKIGTSSYIMTIVILLLLLLFAGTLGGTMYRRKKKIPELYMNEQGLNIRGSFISWNWIIELEIKTVSYGPTVKDSEMIFIYYHKPEETGEHTISIIPDEDEIEEIRRYIEAFWQYYKTE</sequence>
<reference evidence="2" key="1">
    <citation type="journal article" date="2021" name="Proc. Natl. Acad. Sci. U.S.A.">
        <title>A Catalog of Tens of Thousands of Viruses from Human Metagenomes Reveals Hidden Associations with Chronic Diseases.</title>
        <authorList>
            <person name="Tisza M.J."/>
            <person name="Buck C.B."/>
        </authorList>
    </citation>
    <scope>NUCLEOTIDE SEQUENCE</scope>
    <source>
        <strain evidence="2">CtOOe6</strain>
    </source>
</reference>
<evidence type="ECO:0000313" key="2">
    <source>
        <dbReference type="EMBL" id="DAD74698.1"/>
    </source>
</evidence>
<keyword evidence="1" id="KW-0472">Membrane</keyword>
<protein>
    <submittedName>
        <fullName evidence="2">Uncharacterized protein</fullName>
    </submittedName>
</protein>
<keyword evidence="1" id="KW-1133">Transmembrane helix</keyword>
<dbReference type="EMBL" id="BK014763">
    <property type="protein sequence ID" value="DAD74698.1"/>
    <property type="molecule type" value="Genomic_DNA"/>
</dbReference>
<evidence type="ECO:0000256" key="1">
    <source>
        <dbReference type="SAM" id="Phobius"/>
    </source>
</evidence>
<name>A0A8S5LXQ1_9CAUD</name>
<feature type="transmembrane region" description="Helical" evidence="1">
    <location>
        <begin position="43"/>
        <end position="66"/>
    </location>
</feature>
<keyword evidence="1" id="KW-0812">Transmembrane</keyword>
<dbReference type="PROSITE" id="PS51257">
    <property type="entry name" value="PROKAR_LIPOPROTEIN"/>
    <property type="match status" value="1"/>
</dbReference>
<accession>A0A8S5LXQ1</accession>